<name>A0A2P7QZ67_9SPHN</name>
<evidence type="ECO:0000256" key="1">
    <source>
        <dbReference type="ARBA" id="ARBA00038310"/>
    </source>
</evidence>
<organism evidence="3 4">
    <name type="scientific">Allosphingosinicella deserti</name>
    <dbReference type="NCBI Taxonomy" id="2116704"/>
    <lineage>
        <taxon>Bacteria</taxon>
        <taxon>Pseudomonadati</taxon>
        <taxon>Pseudomonadota</taxon>
        <taxon>Alphaproteobacteria</taxon>
        <taxon>Sphingomonadales</taxon>
        <taxon>Sphingomonadaceae</taxon>
        <taxon>Allosphingosinicella</taxon>
    </lineage>
</organism>
<keyword evidence="4" id="KW-1185">Reference proteome</keyword>
<dbReference type="RefSeq" id="WP_106511280.1">
    <property type="nucleotide sequence ID" value="NZ_PXYI01000001.1"/>
</dbReference>
<keyword evidence="3" id="KW-0378">Hydrolase</keyword>
<reference evidence="3 4" key="1">
    <citation type="submission" date="2018-03" db="EMBL/GenBank/DDBJ databases">
        <title>The draft genome of Sphingosinicella sp. GL-C-18.</title>
        <authorList>
            <person name="Liu L."/>
            <person name="Li L."/>
            <person name="Liang L."/>
            <person name="Zhang X."/>
            <person name="Wang T."/>
        </authorList>
    </citation>
    <scope>NUCLEOTIDE SEQUENCE [LARGE SCALE GENOMIC DNA]</scope>
    <source>
        <strain evidence="3 4">GL-C-18</strain>
    </source>
</reference>
<comment type="similarity">
    <text evidence="1">Belongs to the metallo-dependent hydrolases superfamily.</text>
</comment>
<dbReference type="EMBL" id="PXYI01000001">
    <property type="protein sequence ID" value="PSJ43262.1"/>
    <property type="molecule type" value="Genomic_DNA"/>
</dbReference>
<dbReference type="Proteomes" id="UP000241167">
    <property type="component" value="Unassembled WGS sequence"/>
</dbReference>
<sequence length="274" mass="29724">MIDTHVHVWQLGRNGCRWPTAAELRLYRDFDLDEFWETALPLGMTAAILVQSQESAADTEWLLGLAEQEDRVAAVIGWSDLAAPGASRRIQALALHRKLAGMRPMVQDRPADWYDDPDLAPGLAALADADLCLEALVRERHLPALARLAARLPIRIVVDHAAKPRIDEADGFAAWRAAIAPLADQRHVAVKLSGLLSECGSAGADAIPPYVEALIALFGTDRIIWGSDWPVLNAVSTYAGWQALARQLVPACAQAAVFGGNAGRIYRLTAEMLA</sequence>
<dbReference type="Pfam" id="PF04909">
    <property type="entry name" value="Amidohydro_2"/>
    <property type="match status" value="1"/>
</dbReference>
<dbReference type="InterPro" id="IPR032466">
    <property type="entry name" value="Metal_Hydrolase"/>
</dbReference>
<dbReference type="SUPFAM" id="SSF51556">
    <property type="entry name" value="Metallo-dependent hydrolases"/>
    <property type="match status" value="1"/>
</dbReference>
<proteinExistence type="inferred from homology"/>
<dbReference type="PANTHER" id="PTHR43569:SF2">
    <property type="entry name" value="AMIDOHYDROLASE-RELATED DOMAIN-CONTAINING PROTEIN"/>
    <property type="match status" value="1"/>
</dbReference>
<evidence type="ECO:0000313" key="4">
    <source>
        <dbReference type="Proteomes" id="UP000241167"/>
    </source>
</evidence>
<gene>
    <name evidence="3" type="ORF">C7I55_02475</name>
</gene>
<dbReference type="OrthoDB" id="9787654at2"/>
<comment type="caution">
    <text evidence="3">The sequence shown here is derived from an EMBL/GenBank/DDBJ whole genome shotgun (WGS) entry which is preliminary data.</text>
</comment>
<dbReference type="AlphaFoldDB" id="A0A2P7QZ67"/>
<evidence type="ECO:0000259" key="2">
    <source>
        <dbReference type="Pfam" id="PF04909"/>
    </source>
</evidence>
<dbReference type="InterPro" id="IPR006680">
    <property type="entry name" value="Amidohydro-rel"/>
</dbReference>
<dbReference type="InterPro" id="IPR052350">
    <property type="entry name" value="Metallo-dep_Lactonases"/>
</dbReference>
<evidence type="ECO:0000313" key="3">
    <source>
        <dbReference type="EMBL" id="PSJ43262.1"/>
    </source>
</evidence>
<dbReference type="Gene3D" id="3.20.20.140">
    <property type="entry name" value="Metal-dependent hydrolases"/>
    <property type="match status" value="1"/>
</dbReference>
<accession>A0A2P7QZ67</accession>
<protein>
    <submittedName>
        <fullName evidence="3">Hydrolase</fullName>
    </submittedName>
</protein>
<feature type="domain" description="Amidohydrolase-related" evidence="2">
    <location>
        <begin position="2"/>
        <end position="268"/>
    </location>
</feature>
<dbReference type="PANTHER" id="PTHR43569">
    <property type="entry name" value="AMIDOHYDROLASE"/>
    <property type="match status" value="1"/>
</dbReference>
<dbReference type="GO" id="GO:0016787">
    <property type="term" value="F:hydrolase activity"/>
    <property type="evidence" value="ECO:0007669"/>
    <property type="project" value="UniProtKB-KW"/>
</dbReference>